<dbReference type="Gene3D" id="3.40.190.150">
    <property type="entry name" value="Bordetella uptake gene, domain 1"/>
    <property type="match status" value="1"/>
</dbReference>
<dbReference type="EMBL" id="JAAEDI010000042">
    <property type="protein sequence ID" value="MBR0653193.1"/>
    <property type="molecule type" value="Genomic_DNA"/>
</dbReference>
<organism evidence="3 4">
    <name type="scientific">Neoroseomonas terrae</name>
    <dbReference type="NCBI Taxonomy" id="424799"/>
    <lineage>
        <taxon>Bacteria</taxon>
        <taxon>Pseudomonadati</taxon>
        <taxon>Pseudomonadota</taxon>
        <taxon>Alphaproteobacteria</taxon>
        <taxon>Acetobacterales</taxon>
        <taxon>Acetobacteraceae</taxon>
        <taxon>Neoroseomonas</taxon>
    </lineage>
</organism>
<dbReference type="SUPFAM" id="SSF53850">
    <property type="entry name" value="Periplasmic binding protein-like II"/>
    <property type="match status" value="1"/>
</dbReference>
<dbReference type="InterPro" id="IPR042100">
    <property type="entry name" value="Bug_dom1"/>
</dbReference>
<dbReference type="PROSITE" id="PS51318">
    <property type="entry name" value="TAT"/>
    <property type="match status" value="1"/>
</dbReference>
<name>A0ABS5EQ71_9PROT</name>
<dbReference type="Proteomes" id="UP000698752">
    <property type="component" value="Unassembled WGS sequence"/>
</dbReference>
<gene>
    <name evidence="3" type="ORF">GXW78_26295</name>
</gene>
<dbReference type="Pfam" id="PF03401">
    <property type="entry name" value="TctC"/>
    <property type="match status" value="1"/>
</dbReference>
<dbReference type="PANTHER" id="PTHR42928">
    <property type="entry name" value="TRICARBOXYLATE-BINDING PROTEIN"/>
    <property type="match status" value="1"/>
</dbReference>
<evidence type="ECO:0000313" key="3">
    <source>
        <dbReference type="EMBL" id="MBR0653193.1"/>
    </source>
</evidence>
<proteinExistence type="inferred from homology"/>
<evidence type="ECO:0000256" key="2">
    <source>
        <dbReference type="SAM" id="SignalP"/>
    </source>
</evidence>
<feature type="chain" id="PRO_5045324105" evidence="2">
    <location>
        <begin position="27"/>
        <end position="325"/>
    </location>
</feature>
<keyword evidence="2" id="KW-0732">Signal</keyword>
<sequence>MTLERRTMLGGLLVAASGASSAPAQSSGLEAWPTRPVEIVVPYAAGGPADRYARAFGVRLAEVWRQPVVIVARPGGAAAIGAAAVANAPPDGHSLLLGSTGMVTNQLLLRNMPYTPAALSPLALVAFGGGIFFVHPSVPARTAKELQDYGKANPGALKFGSSGIGATPHLAAELFAMRAGIEITHIPYRGTAPALTDLLAGHINAMYDSATSIRHVQEGKIRAIASSGPIRNRVTPDVPTMIESGFDVEIRTFYSFFSPTAAPVALRRKIEADFLAVASSGEIQEMFLQDGLDPEAMTSDAFGRFLTVELTKWSEVFRAANIAAQ</sequence>
<dbReference type="PIRSF" id="PIRSF017082">
    <property type="entry name" value="YflP"/>
    <property type="match status" value="1"/>
</dbReference>
<feature type="signal peptide" evidence="2">
    <location>
        <begin position="1"/>
        <end position="26"/>
    </location>
</feature>
<dbReference type="InterPro" id="IPR006311">
    <property type="entry name" value="TAT_signal"/>
</dbReference>
<reference evidence="4" key="1">
    <citation type="journal article" date="2021" name="Syst. Appl. Microbiol.">
        <title>Roseomonas hellenica sp. nov., isolated from roots of wild-growing Alkanna tinctoria.</title>
        <authorList>
            <person name="Rat A."/>
            <person name="Naranjo H.D."/>
            <person name="Lebbe L."/>
            <person name="Cnockaert M."/>
            <person name="Krigas N."/>
            <person name="Grigoriadou K."/>
            <person name="Maloupa E."/>
            <person name="Willems A."/>
        </authorList>
    </citation>
    <scope>NUCLEOTIDE SEQUENCE [LARGE SCALE GENOMIC DNA]</scope>
    <source>
        <strain evidence="4">LMG 31159</strain>
    </source>
</reference>
<keyword evidence="4" id="KW-1185">Reference proteome</keyword>
<comment type="similarity">
    <text evidence="1">Belongs to the UPF0065 (bug) family.</text>
</comment>
<comment type="caution">
    <text evidence="3">The sequence shown here is derived from an EMBL/GenBank/DDBJ whole genome shotgun (WGS) entry which is preliminary data.</text>
</comment>
<dbReference type="Gene3D" id="3.40.190.10">
    <property type="entry name" value="Periplasmic binding protein-like II"/>
    <property type="match status" value="1"/>
</dbReference>
<evidence type="ECO:0000256" key="1">
    <source>
        <dbReference type="ARBA" id="ARBA00006987"/>
    </source>
</evidence>
<dbReference type="InterPro" id="IPR005064">
    <property type="entry name" value="BUG"/>
</dbReference>
<dbReference type="RefSeq" id="WP_211871899.1">
    <property type="nucleotide sequence ID" value="NZ_JAAEDI010000042.1"/>
</dbReference>
<accession>A0ABS5EQ71</accession>
<dbReference type="CDD" id="cd07012">
    <property type="entry name" value="PBP2_Bug_TTT"/>
    <property type="match status" value="1"/>
</dbReference>
<dbReference type="PANTHER" id="PTHR42928:SF5">
    <property type="entry name" value="BLR1237 PROTEIN"/>
    <property type="match status" value="1"/>
</dbReference>
<evidence type="ECO:0000313" key="4">
    <source>
        <dbReference type="Proteomes" id="UP000698752"/>
    </source>
</evidence>
<protein>
    <submittedName>
        <fullName evidence="3">Tripartite tricarboxylate transporter substrate binding protein</fullName>
    </submittedName>
</protein>